<accession>A0A1I6JEB1</accession>
<protein>
    <submittedName>
        <fullName evidence="2">Uncharacterized protein</fullName>
    </submittedName>
</protein>
<feature type="chain" id="PRO_5011711174" evidence="1">
    <location>
        <begin position="26"/>
        <end position="158"/>
    </location>
</feature>
<sequence length="158" mass="17402">MVSVTIRHAAAALTLAVLPLQPVLAASGLPRVTAVTIQRNGARSAAVSGDESAAYCRRFRLTPAEVRGYFRDADPVDQQAYVHDLDMSRCHAAGTVRLADGRRGRWTIDLARRGMLTIAGRPARYFYCLSCRSPKFDEVDAETADTARDLIRRARKAR</sequence>
<keyword evidence="1" id="KW-0732">Signal</keyword>
<gene>
    <name evidence="2" type="ORF">SAMN05192580_0160</name>
</gene>
<dbReference type="Proteomes" id="UP000198824">
    <property type="component" value="Unassembled WGS sequence"/>
</dbReference>
<dbReference type="EMBL" id="FOZG01000001">
    <property type="protein sequence ID" value="SFR77219.1"/>
    <property type="molecule type" value="Genomic_DNA"/>
</dbReference>
<dbReference type="STRING" id="1166337.SAMN05192580_0160"/>
<evidence type="ECO:0000313" key="3">
    <source>
        <dbReference type="Proteomes" id="UP000198824"/>
    </source>
</evidence>
<dbReference type="AlphaFoldDB" id="A0A1I6JEB1"/>
<evidence type="ECO:0000313" key="2">
    <source>
        <dbReference type="EMBL" id="SFR77219.1"/>
    </source>
</evidence>
<evidence type="ECO:0000256" key="1">
    <source>
        <dbReference type="SAM" id="SignalP"/>
    </source>
</evidence>
<reference evidence="2 3" key="1">
    <citation type="submission" date="2016-10" db="EMBL/GenBank/DDBJ databases">
        <authorList>
            <person name="de Groot N.N."/>
        </authorList>
    </citation>
    <scope>NUCLEOTIDE SEQUENCE [LARGE SCALE GENOMIC DNA]</scope>
    <source>
        <strain evidence="2 3">S5-249</strain>
    </source>
</reference>
<proteinExistence type="predicted"/>
<organism evidence="2 3">
    <name type="scientific">Sphingomonas jatrophae</name>
    <dbReference type="NCBI Taxonomy" id="1166337"/>
    <lineage>
        <taxon>Bacteria</taxon>
        <taxon>Pseudomonadati</taxon>
        <taxon>Pseudomonadota</taxon>
        <taxon>Alphaproteobacteria</taxon>
        <taxon>Sphingomonadales</taxon>
        <taxon>Sphingomonadaceae</taxon>
        <taxon>Sphingomonas</taxon>
    </lineage>
</organism>
<feature type="signal peptide" evidence="1">
    <location>
        <begin position="1"/>
        <end position="25"/>
    </location>
</feature>
<keyword evidence="3" id="KW-1185">Reference proteome</keyword>
<name>A0A1I6JEB1_9SPHN</name>